<evidence type="ECO:0000313" key="3">
    <source>
        <dbReference type="EMBL" id="KTD21318.1"/>
    </source>
</evidence>
<evidence type="ECO:0008006" key="5">
    <source>
        <dbReference type="Google" id="ProtNLM"/>
    </source>
</evidence>
<dbReference type="NCBIfam" id="TIGR03355">
    <property type="entry name" value="VI_chp_2"/>
    <property type="match status" value="1"/>
</dbReference>
<protein>
    <recommendedName>
        <fullName evidence="5">Type VI secretion system contractile sheath large subunit</fullName>
    </recommendedName>
</protein>
<dbReference type="PANTHER" id="PTHR35565:SF1">
    <property type="entry name" value="TYPE VI SECRETION SYSTEM CONTRACTILE SHEATH LARGE SUBUNIT"/>
    <property type="match status" value="1"/>
</dbReference>
<sequence>MDKATNQDLNTPASRYQLLCDSANLVPFQQQIELTDFLHTEDLANKAVNERVTAALQVLLSMTASIDEPIERIDKVLIDQFIAKIDEMISWQLDEILHHSNFQEIESLWHGLKYVVDRTDFTANSKIELLDVDKQTIVEDFEEVAETPQSGLYKQVYEREYDTPGGEPFTAIIAPFEFDSSAADIALLRNISKIAAVAHCPFIAQVGGRFFHKSSIQEVNEIEDLHNYMERAEYIRWNSFRETEDARYIGLTLPRFLLRLPYGENNRVKRFHYQENVTDSESQYLWGSASFAFAANLCDSFRQYGWCVNIRGPESGGKVENLLLHQYDAGRGVQTKIPSEILIAETRELAFANLGFIPLSYYKNSDYACFFSANSTQKPAVYHDRTATANSRINARLPYIFLSSRIAHYLKVLQRENIGASISRSEQEDQLNRWLSTIVTKMNNPGPELAATHPLREGRVEVIELPENPGFYRVNLYAVPHFQIEGMDVKLSLVAQIPAN</sequence>
<dbReference type="Pfam" id="PF05943">
    <property type="entry name" value="VipB"/>
    <property type="match status" value="1"/>
</dbReference>
<dbReference type="STRING" id="45068.Llon_1416"/>
<comment type="caution">
    <text evidence="3">The sequence shown here is derived from an EMBL/GenBank/DDBJ whole genome shotgun (WGS) entry which is preliminary data.</text>
</comment>
<dbReference type="PATRIC" id="fig|45068.5.peg.1535"/>
<keyword evidence="4" id="KW-1185">Reference proteome</keyword>
<feature type="domain" description="TssC1 N-terminal" evidence="1">
    <location>
        <begin position="79"/>
        <end position="377"/>
    </location>
</feature>
<evidence type="ECO:0000259" key="1">
    <source>
        <dbReference type="Pfam" id="PF05943"/>
    </source>
</evidence>
<dbReference type="EMBL" id="LNYK01000016">
    <property type="protein sequence ID" value="KTD21318.1"/>
    <property type="molecule type" value="Genomic_DNA"/>
</dbReference>
<name>A0A0W0VNC5_9GAMM</name>
<feature type="domain" description="TssC1 C-terminal" evidence="2">
    <location>
        <begin position="387"/>
        <end position="497"/>
    </location>
</feature>
<dbReference type="InterPro" id="IPR010269">
    <property type="entry name" value="T6SS_TssC-like"/>
</dbReference>
<organism evidence="3 4">
    <name type="scientific">Legionella londiniensis</name>
    <dbReference type="NCBI Taxonomy" id="45068"/>
    <lineage>
        <taxon>Bacteria</taxon>
        <taxon>Pseudomonadati</taxon>
        <taxon>Pseudomonadota</taxon>
        <taxon>Gammaproteobacteria</taxon>
        <taxon>Legionellales</taxon>
        <taxon>Legionellaceae</taxon>
        <taxon>Legionella</taxon>
    </lineage>
</organism>
<dbReference type="InterPro" id="IPR044032">
    <property type="entry name" value="TssC1_C"/>
</dbReference>
<gene>
    <name evidence="3" type="ORF">Llon_1416</name>
</gene>
<dbReference type="InterPro" id="IPR044031">
    <property type="entry name" value="TssC1_N"/>
</dbReference>
<dbReference type="RefSeq" id="WP_058529395.1">
    <property type="nucleotide sequence ID" value="NZ_CAAAHZ010000008.1"/>
</dbReference>
<dbReference type="PANTHER" id="PTHR35565">
    <property type="entry name" value="CYTOPLASMIC PROTEIN-RELATED"/>
    <property type="match status" value="1"/>
</dbReference>
<dbReference type="AlphaFoldDB" id="A0A0W0VNC5"/>
<reference evidence="3 4" key="1">
    <citation type="submission" date="2015-11" db="EMBL/GenBank/DDBJ databases">
        <title>Genomic analysis of 38 Legionella species identifies large and diverse effector repertoires.</title>
        <authorList>
            <person name="Burstein D."/>
            <person name="Amaro F."/>
            <person name="Zusman T."/>
            <person name="Lifshitz Z."/>
            <person name="Cohen O."/>
            <person name="Gilbert J.A."/>
            <person name="Pupko T."/>
            <person name="Shuman H.A."/>
            <person name="Segal G."/>
        </authorList>
    </citation>
    <scope>NUCLEOTIDE SEQUENCE [LARGE SCALE GENOMIC DNA]</scope>
    <source>
        <strain evidence="3 4">ATCC 49505</strain>
    </source>
</reference>
<dbReference type="Pfam" id="PF18945">
    <property type="entry name" value="VipB_2"/>
    <property type="match status" value="1"/>
</dbReference>
<dbReference type="Proteomes" id="UP000054997">
    <property type="component" value="Unassembled WGS sequence"/>
</dbReference>
<evidence type="ECO:0000313" key="4">
    <source>
        <dbReference type="Proteomes" id="UP000054997"/>
    </source>
</evidence>
<dbReference type="OrthoDB" id="9764000at2"/>
<accession>A0A0W0VNC5</accession>
<evidence type="ECO:0000259" key="2">
    <source>
        <dbReference type="Pfam" id="PF18945"/>
    </source>
</evidence>
<proteinExistence type="predicted"/>